<feature type="transmembrane region" description="Helical" evidence="1">
    <location>
        <begin position="115"/>
        <end position="135"/>
    </location>
</feature>
<proteinExistence type="predicted"/>
<accession>A0AAD1ZQ53</accession>
<organism evidence="2 3">
    <name type="scientific">Fraxinus pennsylvanica</name>
    <dbReference type="NCBI Taxonomy" id="56036"/>
    <lineage>
        <taxon>Eukaryota</taxon>
        <taxon>Viridiplantae</taxon>
        <taxon>Streptophyta</taxon>
        <taxon>Embryophyta</taxon>
        <taxon>Tracheophyta</taxon>
        <taxon>Spermatophyta</taxon>
        <taxon>Magnoliopsida</taxon>
        <taxon>eudicotyledons</taxon>
        <taxon>Gunneridae</taxon>
        <taxon>Pentapetalae</taxon>
        <taxon>asterids</taxon>
        <taxon>lamiids</taxon>
        <taxon>Lamiales</taxon>
        <taxon>Oleaceae</taxon>
        <taxon>Oleeae</taxon>
        <taxon>Fraxinus</taxon>
    </lineage>
</organism>
<evidence type="ECO:0000313" key="2">
    <source>
        <dbReference type="EMBL" id="CAI9773508.1"/>
    </source>
</evidence>
<keyword evidence="1" id="KW-0812">Transmembrane</keyword>
<gene>
    <name evidence="2" type="ORF">FPE_LOCUS20938</name>
</gene>
<evidence type="ECO:0000313" key="3">
    <source>
        <dbReference type="Proteomes" id="UP000834106"/>
    </source>
</evidence>
<protein>
    <submittedName>
        <fullName evidence="2">Uncharacterized protein</fullName>
    </submittedName>
</protein>
<keyword evidence="1" id="KW-1133">Transmembrane helix</keyword>
<sequence>MPAILPKLCEAFDSLRQANISLTTMYQETHTTWVENGDLHVGIQRVNKGIRGGPDLSSQWNTGVSNSVSSTYRGFSDFIREQGNLTMGNVKKVNENCSLGLREIGKVRAESVIEALALLCALGVSYAVLILHASFRKLSPAKQSQRDGNRRIDQR</sequence>
<keyword evidence="3" id="KW-1185">Reference proteome</keyword>
<dbReference type="Proteomes" id="UP000834106">
    <property type="component" value="Chromosome 12"/>
</dbReference>
<evidence type="ECO:0000256" key="1">
    <source>
        <dbReference type="SAM" id="Phobius"/>
    </source>
</evidence>
<keyword evidence="1" id="KW-0472">Membrane</keyword>
<name>A0AAD1ZQ53_9LAMI</name>
<dbReference type="AlphaFoldDB" id="A0AAD1ZQ53"/>
<reference evidence="2" key="1">
    <citation type="submission" date="2023-05" db="EMBL/GenBank/DDBJ databases">
        <authorList>
            <person name="Huff M."/>
        </authorList>
    </citation>
    <scope>NUCLEOTIDE SEQUENCE</scope>
</reference>
<dbReference type="EMBL" id="OU503047">
    <property type="protein sequence ID" value="CAI9773508.1"/>
    <property type="molecule type" value="Genomic_DNA"/>
</dbReference>